<dbReference type="AlphaFoldDB" id="A0A9D2ICP9"/>
<feature type="signal peptide" evidence="1">
    <location>
        <begin position="1"/>
        <end position="22"/>
    </location>
</feature>
<name>A0A9D2ICP9_9BACT</name>
<sequence length="390" mass="44040">MKRIYPILSLLVLLGISVPAAAQITIEVDETQNTPPTTILDTQVKNSRVDANSYFSQARYRAERAAIRKERNKLELGGGVMGSVASYSDSWIETSGGDNSIGLTATLFLQHTFTKKRFSIETRFDAKFGYNRMNVEVEDNGVTSSQGIWFKNQDEFQITTSPAYSLGKNWAIASIIKFRSQFANGYVSRSQQTVNDRKSTFMAPGYLDVSGGFTYTCPSQKFPIKVNVSPLALSAIFVESASIRNNVWDDKPGWQAYGLVNPDQSSKYEGGSSIQIDFDRTFGKKGVFRYRTTLFSFMGWLSNLNSKNRYSNFDNYKNAVQAWENSGEIGNKPTLTIHPTVRWENTLDIKATKYLSTTFNFQLYYNRAQNYDIQTQLLLSVGLTYTFNNK</sequence>
<feature type="chain" id="PRO_5039149885" evidence="1">
    <location>
        <begin position="23"/>
        <end position="390"/>
    </location>
</feature>
<dbReference type="InterPro" id="IPR021428">
    <property type="entry name" value="DUF3078"/>
</dbReference>
<evidence type="ECO:0000256" key="1">
    <source>
        <dbReference type="SAM" id="SignalP"/>
    </source>
</evidence>
<dbReference type="EMBL" id="DWYR01000011">
    <property type="protein sequence ID" value="HJA98825.1"/>
    <property type="molecule type" value="Genomic_DNA"/>
</dbReference>
<dbReference type="Pfam" id="PF11276">
    <property type="entry name" value="DUF3078"/>
    <property type="match status" value="1"/>
</dbReference>
<keyword evidence="1" id="KW-0732">Signal</keyword>
<gene>
    <name evidence="2" type="ORF">H9779_04385</name>
</gene>
<organism evidence="2 3">
    <name type="scientific">Candidatus Alistipes avicola</name>
    <dbReference type="NCBI Taxonomy" id="2838432"/>
    <lineage>
        <taxon>Bacteria</taxon>
        <taxon>Pseudomonadati</taxon>
        <taxon>Bacteroidota</taxon>
        <taxon>Bacteroidia</taxon>
        <taxon>Bacteroidales</taxon>
        <taxon>Rikenellaceae</taxon>
        <taxon>Alistipes</taxon>
    </lineage>
</organism>
<reference evidence="2" key="1">
    <citation type="journal article" date="2021" name="PeerJ">
        <title>Extensive microbial diversity within the chicken gut microbiome revealed by metagenomics and culture.</title>
        <authorList>
            <person name="Gilroy R."/>
            <person name="Ravi A."/>
            <person name="Getino M."/>
            <person name="Pursley I."/>
            <person name="Horton D.L."/>
            <person name="Alikhan N.F."/>
            <person name="Baker D."/>
            <person name="Gharbi K."/>
            <person name="Hall N."/>
            <person name="Watson M."/>
            <person name="Adriaenssens E.M."/>
            <person name="Foster-Nyarko E."/>
            <person name="Jarju S."/>
            <person name="Secka A."/>
            <person name="Antonio M."/>
            <person name="Oren A."/>
            <person name="Chaudhuri R.R."/>
            <person name="La Ragione R."/>
            <person name="Hildebrand F."/>
            <person name="Pallen M.J."/>
        </authorList>
    </citation>
    <scope>NUCLEOTIDE SEQUENCE</scope>
    <source>
        <strain evidence="2">CHK169-11906</strain>
    </source>
</reference>
<comment type="caution">
    <text evidence="2">The sequence shown here is derived from an EMBL/GenBank/DDBJ whole genome shotgun (WGS) entry which is preliminary data.</text>
</comment>
<accession>A0A9D2ICP9</accession>
<evidence type="ECO:0000313" key="2">
    <source>
        <dbReference type="EMBL" id="HJA98825.1"/>
    </source>
</evidence>
<dbReference type="Proteomes" id="UP000824259">
    <property type="component" value="Unassembled WGS sequence"/>
</dbReference>
<proteinExistence type="predicted"/>
<reference evidence="2" key="2">
    <citation type="submission" date="2021-04" db="EMBL/GenBank/DDBJ databases">
        <authorList>
            <person name="Gilroy R."/>
        </authorList>
    </citation>
    <scope>NUCLEOTIDE SEQUENCE</scope>
    <source>
        <strain evidence="2">CHK169-11906</strain>
    </source>
</reference>
<evidence type="ECO:0000313" key="3">
    <source>
        <dbReference type="Proteomes" id="UP000824259"/>
    </source>
</evidence>
<protein>
    <submittedName>
        <fullName evidence="2">DUF3078 domain-containing protein</fullName>
    </submittedName>
</protein>